<keyword evidence="3 13" id="KW-0812">Transmembrane</keyword>
<dbReference type="GO" id="GO:0038062">
    <property type="term" value="F:protein tyrosine kinase collagen receptor activity"/>
    <property type="evidence" value="ECO:0007669"/>
    <property type="project" value="TreeGrafter"/>
</dbReference>
<accession>A0A0L7QZE1</accession>
<name>A0A0L7QZE1_9HYME</name>
<evidence type="ECO:0000256" key="2">
    <source>
        <dbReference type="ARBA" id="ARBA00022475"/>
    </source>
</evidence>
<feature type="region of interest" description="Disordered" evidence="12">
    <location>
        <begin position="732"/>
        <end position="766"/>
    </location>
</feature>
<dbReference type="SMART" id="SM00219">
    <property type="entry name" value="TyrKc"/>
    <property type="match status" value="1"/>
</dbReference>
<keyword evidence="5" id="KW-0547">Nucleotide-binding</keyword>
<dbReference type="InterPro" id="IPR000421">
    <property type="entry name" value="FA58C"/>
</dbReference>
<dbReference type="GO" id="GO:0005518">
    <property type="term" value="F:collagen binding"/>
    <property type="evidence" value="ECO:0007669"/>
    <property type="project" value="TreeGrafter"/>
</dbReference>
<dbReference type="InterPro" id="IPR008979">
    <property type="entry name" value="Galactose-bd-like_sf"/>
</dbReference>
<keyword evidence="17" id="KW-1185">Reference proteome</keyword>
<dbReference type="PROSITE" id="PS50011">
    <property type="entry name" value="PROTEIN_KINASE_DOM"/>
    <property type="match status" value="1"/>
</dbReference>
<evidence type="ECO:0000256" key="3">
    <source>
        <dbReference type="ARBA" id="ARBA00022692"/>
    </source>
</evidence>
<dbReference type="InterPro" id="IPR020635">
    <property type="entry name" value="Tyr_kinase_cat_dom"/>
</dbReference>
<dbReference type="Pfam" id="PF00754">
    <property type="entry name" value="F5_F8_type_C"/>
    <property type="match status" value="1"/>
</dbReference>
<keyword evidence="4" id="KW-0732">Signal</keyword>
<dbReference type="PROSITE" id="PS00109">
    <property type="entry name" value="PROTEIN_KINASE_TYR"/>
    <property type="match status" value="1"/>
</dbReference>
<dbReference type="Proteomes" id="UP000053825">
    <property type="component" value="Unassembled WGS sequence"/>
</dbReference>
<organism evidence="16 17">
    <name type="scientific">Habropoda laboriosa</name>
    <dbReference type="NCBI Taxonomy" id="597456"/>
    <lineage>
        <taxon>Eukaryota</taxon>
        <taxon>Metazoa</taxon>
        <taxon>Ecdysozoa</taxon>
        <taxon>Arthropoda</taxon>
        <taxon>Hexapoda</taxon>
        <taxon>Insecta</taxon>
        <taxon>Pterygota</taxon>
        <taxon>Neoptera</taxon>
        <taxon>Endopterygota</taxon>
        <taxon>Hymenoptera</taxon>
        <taxon>Apocrita</taxon>
        <taxon>Aculeata</taxon>
        <taxon>Apoidea</taxon>
        <taxon>Anthophila</taxon>
        <taxon>Apidae</taxon>
        <taxon>Habropoda</taxon>
    </lineage>
</organism>
<dbReference type="InterPro" id="IPR000719">
    <property type="entry name" value="Prot_kinase_dom"/>
</dbReference>
<dbReference type="InterPro" id="IPR001245">
    <property type="entry name" value="Ser-Thr/Tyr_kinase_cat_dom"/>
</dbReference>
<comment type="subcellular location">
    <subcellularLocation>
        <location evidence="1">Cell membrane</location>
        <topology evidence="1">Single-pass type I membrane protein</topology>
    </subcellularLocation>
</comment>
<proteinExistence type="predicted"/>
<keyword evidence="7 13" id="KW-1133">Transmembrane helix</keyword>
<evidence type="ECO:0000256" key="8">
    <source>
        <dbReference type="ARBA" id="ARBA00023136"/>
    </source>
</evidence>
<evidence type="ECO:0000256" key="7">
    <source>
        <dbReference type="ARBA" id="ARBA00022989"/>
    </source>
</evidence>
<evidence type="ECO:0000256" key="6">
    <source>
        <dbReference type="ARBA" id="ARBA00022840"/>
    </source>
</evidence>
<evidence type="ECO:0000256" key="13">
    <source>
        <dbReference type="SAM" id="Phobius"/>
    </source>
</evidence>
<gene>
    <name evidence="16" type="ORF">WH47_02228</name>
</gene>
<dbReference type="Pfam" id="PF07714">
    <property type="entry name" value="PK_Tyr_Ser-Thr"/>
    <property type="match status" value="1"/>
</dbReference>
<evidence type="ECO:0000256" key="1">
    <source>
        <dbReference type="ARBA" id="ARBA00004251"/>
    </source>
</evidence>
<dbReference type="PANTHER" id="PTHR24416:SF580">
    <property type="entry name" value="DISCOIDIN DOMAIN RECEPTOR, ISOFORM F"/>
    <property type="match status" value="1"/>
</dbReference>
<feature type="compositionally biased region" description="Low complexity" evidence="12">
    <location>
        <begin position="748"/>
        <end position="760"/>
    </location>
</feature>
<evidence type="ECO:0000256" key="5">
    <source>
        <dbReference type="ARBA" id="ARBA00022741"/>
    </source>
</evidence>
<dbReference type="FunFam" id="1.10.510.10:FF:000053">
    <property type="entry name" value="Epithelial discoidin domain-containing receptor 1"/>
    <property type="match status" value="1"/>
</dbReference>
<evidence type="ECO:0000256" key="4">
    <source>
        <dbReference type="ARBA" id="ARBA00022729"/>
    </source>
</evidence>
<feature type="domain" description="F5/8 type C" evidence="15">
    <location>
        <begin position="44"/>
        <end position="143"/>
    </location>
</feature>
<sequence length="1079" mass="122734">MAQVTSNMPVLEHRPDPGPLRGLLIGVFVLLFLPRCHCFDLGQCTAALGMENGEIPDEDISASSMYDPSLGPKHARLRQDKGGGAWCPKNMVTKEGKEYLEVNLHNPRTLTSTRTQGRFGNGHGVEYTEEYFVEYWRPGFNKWVRWRNRRGMERGTTTTPGKPFDPCEKSWGKSAFQQAPYHLVYNSRARAPILDIAWLLIHEKEASRGVRIFRDSLEIFIAPERLESVEKQMGMECSRVEYLRSISSKMLRFAKKGPEQIPEGTNHTELLAGNNNQYSEKEQIFDPAIVATKVRFIPYTSHMRMVCIRVELYGCPWSEGLVSYSMPQGIKRGSEVDLSDRTYDGSEEGGYLSGGLGQLVDGQKGPDNFRLDVSGNGKGYEWVGWRNDTPSMLGRPVEITFEFDYSRNFTAIHLHMNNYFSKDVQVFSYAKVYLGAGGNQFNGEPVHFSYIPDLVLEQARDVTIKLHSRAGRFLKLQLYFAARWIMLSEVIFESVISEWNNTEDEEPRNKSAIVLATGSPYHNNEGPLQRDEVKTTFNKEENNDNARGARYIQQPFYAMKPIFLFLRNDPSTCKEETEEADKSKEPESKQFVGLVIGILTTVIVMLLAAIMFIFYRNRRLKAALAPSTFYDQHGDLKVSVQEEGEDKGPICPPLPAQYHPAAYTTTTPQLHKTITDYSGITEVQPVIPLLLNTAINLARPIPPVQEYPSNPPPIPPPPEKYYASTEICKKSLPPLPPSPTPSTPPPMSAKASSSMTSYSPEDMLTEEEDEVPECILDFPREKLNIVENLGCGYFGDVHICEVDRFPGYDEVFRNTGSDLVIVKSLRPGSSDALRIEFQQEAKRLARLADRNVTRLLGASLEDDPMCIVLENGEYGDLNQYLQSHIAETSSVHTAKTLSFGTLVYMATQIASGMKHLEEMDFVHRDLATRNCLVSRRYTAKVSDLGTGRTAYAADYFRVEGRPPLPIRWMAWESMLMGRHTSKSDVWSFAVTLWEILTFAREQPFEELLDHRIVENATYFYQEDDRRIILPLPKNCPKDIYELMRECWHRNDVDRPSFREIHMFLQRKNLGYKHVDTNDT</sequence>
<dbReference type="PANTHER" id="PTHR24416">
    <property type="entry name" value="TYROSINE-PROTEIN KINASE RECEPTOR"/>
    <property type="match status" value="1"/>
</dbReference>
<dbReference type="InterPro" id="IPR048525">
    <property type="entry name" value="DDR1-2_DS-like"/>
</dbReference>
<dbReference type="PROSITE" id="PS50022">
    <property type="entry name" value="FA58C_3"/>
    <property type="match status" value="1"/>
</dbReference>
<dbReference type="SMART" id="SM00231">
    <property type="entry name" value="FA58C"/>
    <property type="match status" value="1"/>
</dbReference>
<dbReference type="AlphaFoldDB" id="A0A0L7QZE1"/>
<evidence type="ECO:0000256" key="12">
    <source>
        <dbReference type="SAM" id="MobiDB-lite"/>
    </source>
</evidence>
<keyword evidence="8 13" id="KW-0472">Membrane</keyword>
<dbReference type="Gene3D" id="2.60.120.1190">
    <property type="match status" value="1"/>
</dbReference>
<keyword evidence="9" id="KW-1015">Disulfide bond</keyword>
<evidence type="ECO:0000256" key="9">
    <source>
        <dbReference type="ARBA" id="ARBA00023157"/>
    </source>
</evidence>
<dbReference type="GO" id="GO:0010976">
    <property type="term" value="P:positive regulation of neuron projection development"/>
    <property type="evidence" value="ECO:0007669"/>
    <property type="project" value="TreeGrafter"/>
</dbReference>
<dbReference type="Pfam" id="PF21114">
    <property type="entry name" value="DDR1-2_DS-like"/>
    <property type="match status" value="1"/>
</dbReference>
<dbReference type="InterPro" id="IPR008266">
    <property type="entry name" value="Tyr_kinase_AS"/>
</dbReference>
<dbReference type="OrthoDB" id="6071166at2759"/>
<dbReference type="PRINTS" id="PR00109">
    <property type="entry name" value="TYRKINASE"/>
</dbReference>
<protein>
    <submittedName>
        <fullName evidence="16">Discoidin domain-containing receptor 2</fullName>
    </submittedName>
</protein>
<dbReference type="FunFam" id="2.60.120.1190:FF:000003">
    <property type="entry name" value="Discoidin domain-containing receptor 2"/>
    <property type="match status" value="1"/>
</dbReference>
<evidence type="ECO:0000256" key="11">
    <source>
        <dbReference type="ARBA" id="ARBA00023180"/>
    </source>
</evidence>
<dbReference type="Gene3D" id="1.10.510.10">
    <property type="entry name" value="Transferase(Phosphotransferase) domain 1"/>
    <property type="match status" value="1"/>
</dbReference>
<dbReference type="SUPFAM" id="SSF56112">
    <property type="entry name" value="Protein kinase-like (PK-like)"/>
    <property type="match status" value="1"/>
</dbReference>
<evidence type="ECO:0000313" key="16">
    <source>
        <dbReference type="EMBL" id="KOC63907.1"/>
    </source>
</evidence>
<dbReference type="Gene3D" id="3.30.200.20">
    <property type="entry name" value="Phosphorylase Kinase, domain 1"/>
    <property type="match status" value="1"/>
</dbReference>
<evidence type="ECO:0000259" key="15">
    <source>
        <dbReference type="PROSITE" id="PS50022"/>
    </source>
</evidence>
<dbReference type="GO" id="GO:0043235">
    <property type="term" value="C:receptor complex"/>
    <property type="evidence" value="ECO:0007669"/>
    <property type="project" value="TreeGrafter"/>
</dbReference>
<feature type="compositionally biased region" description="Pro residues" evidence="12">
    <location>
        <begin position="733"/>
        <end position="747"/>
    </location>
</feature>
<evidence type="ECO:0000313" key="17">
    <source>
        <dbReference type="Proteomes" id="UP000053825"/>
    </source>
</evidence>
<dbReference type="EMBL" id="KQ414683">
    <property type="protein sequence ID" value="KOC63907.1"/>
    <property type="molecule type" value="Genomic_DNA"/>
</dbReference>
<keyword evidence="6" id="KW-0067">ATP-binding</keyword>
<dbReference type="InterPro" id="IPR011009">
    <property type="entry name" value="Kinase-like_dom_sf"/>
</dbReference>
<evidence type="ECO:0000259" key="14">
    <source>
        <dbReference type="PROSITE" id="PS50011"/>
    </source>
</evidence>
<dbReference type="GO" id="GO:0005886">
    <property type="term" value="C:plasma membrane"/>
    <property type="evidence" value="ECO:0007669"/>
    <property type="project" value="UniProtKB-SubCell"/>
</dbReference>
<dbReference type="SUPFAM" id="SSF49785">
    <property type="entry name" value="Galactose-binding domain-like"/>
    <property type="match status" value="1"/>
</dbReference>
<evidence type="ECO:0000256" key="10">
    <source>
        <dbReference type="ARBA" id="ARBA00023170"/>
    </source>
</evidence>
<dbReference type="InterPro" id="IPR050122">
    <property type="entry name" value="RTK"/>
</dbReference>
<keyword evidence="2" id="KW-1003">Cell membrane</keyword>
<dbReference type="Gene3D" id="2.60.120.260">
    <property type="entry name" value="Galactose-binding domain-like"/>
    <property type="match status" value="2"/>
</dbReference>
<dbReference type="GO" id="GO:0051897">
    <property type="term" value="P:positive regulation of phosphatidylinositol 3-kinase/protein kinase B signal transduction"/>
    <property type="evidence" value="ECO:0007669"/>
    <property type="project" value="TreeGrafter"/>
</dbReference>
<keyword evidence="11" id="KW-0325">Glycoprotein</keyword>
<keyword evidence="10 16" id="KW-0675">Receptor</keyword>
<reference evidence="16 17" key="1">
    <citation type="submission" date="2015-07" db="EMBL/GenBank/DDBJ databases">
        <title>The genome of Habropoda laboriosa.</title>
        <authorList>
            <person name="Pan H."/>
            <person name="Kapheim K."/>
        </authorList>
    </citation>
    <scope>NUCLEOTIDE SEQUENCE [LARGE SCALE GENOMIC DNA]</scope>
    <source>
        <strain evidence="16">0110345459</strain>
    </source>
</reference>
<feature type="transmembrane region" description="Helical" evidence="13">
    <location>
        <begin position="591"/>
        <end position="615"/>
    </location>
</feature>
<dbReference type="GO" id="GO:0005524">
    <property type="term" value="F:ATP binding"/>
    <property type="evidence" value="ECO:0007669"/>
    <property type="project" value="UniProtKB-KW"/>
</dbReference>
<feature type="domain" description="Protein kinase" evidence="14">
    <location>
        <begin position="783"/>
        <end position="1064"/>
    </location>
</feature>